<dbReference type="Proteomes" id="UP000308600">
    <property type="component" value="Unassembled WGS sequence"/>
</dbReference>
<name>A0ACD3ACI1_9AGAR</name>
<protein>
    <submittedName>
        <fullName evidence="1">Uncharacterized protein</fullName>
    </submittedName>
</protein>
<keyword evidence="2" id="KW-1185">Reference proteome</keyword>
<reference evidence="1 2" key="1">
    <citation type="journal article" date="2019" name="Nat. Ecol. Evol.">
        <title>Megaphylogeny resolves global patterns of mushroom evolution.</title>
        <authorList>
            <person name="Varga T."/>
            <person name="Krizsan K."/>
            <person name="Foldi C."/>
            <person name="Dima B."/>
            <person name="Sanchez-Garcia M."/>
            <person name="Sanchez-Ramirez S."/>
            <person name="Szollosi G.J."/>
            <person name="Szarkandi J.G."/>
            <person name="Papp V."/>
            <person name="Albert L."/>
            <person name="Andreopoulos W."/>
            <person name="Angelini C."/>
            <person name="Antonin V."/>
            <person name="Barry K.W."/>
            <person name="Bougher N.L."/>
            <person name="Buchanan P."/>
            <person name="Buyck B."/>
            <person name="Bense V."/>
            <person name="Catcheside P."/>
            <person name="Chovatia M."/>
            <person name="Cooper J."/>
            <person name="Damon W."/>
            <person name="Desjardin D."/>
            <person name="Finy P."/>
            <person name="Geml J."/>
            <person name="Haridas S."/>
            <person name="Hughes K."/>
            <person name="Justo A."/>
            <person name="Karasinski D."/>
            <person name="Kautmanova I."/>
            <person name="Kiss B."/>
            <person name="Kocsube S."/>
            <person name="Kotiranta H."/>
            <person name="LaButti K.M."/>
            <person name="Lechner B.E."/>
            <person name="Liimatainen K."/>
            <person name="Lipzen A."/>
            <person name="Lukacs Z."/>
            <person name="Mihaltcheva S."/>
            <person name="Morgado L.N."/>
            <person name="Niskanen T."/>
            <person name="Noordeloos M.E."/>
            <person name="Ohm R.A."/>
            <person name="Ortiz-Santana B."/>
            <person name="Ovrebo C."/>
            <person name="Racz N."/>
            <person name="Riley R."/>
            <person name="Savchenko A."/>
            <person name="Shiryaev A."/>
            <person name="Soop K."/>
            <person name="Spirin V."/>
            <person name="Szebenyi C."/>
            <person name="Tomsovsky M."/>
            <person name="Tulloss R.E."/>
            <person name="Uehling J."/>
            <person name="Grigoriev I.V."/>
            <person name="Vagvolgyi C."/>
            <person name="Papp T."/>
            <person name="Martin F.M."/>
            <person name="Miettinen O."/>
            <person name="Hibbett D.S."/>
            <person name="Nagy L.G."/>
        </authorList>
    </citation>
    <scope>NUCLEOTIDE SEQUENCE [LARGE SCALE GENOMIC DNA]</scope>
    <source>
        <strain evidence="1 2">NL-1719</strain>
    </source>
</reference>
<evidence type="ECO:0000313" key="1">
    <source>
        <dbReference type="EMBL" id="TFK63445.1"/>
    </source>
</evidence>
<evidence type="ECO:0000313" key="2">
    <source>
        <dbReference type="Proteomes" id="UP000308600"/>
    </source>
</evidence>
<sequence>MSTTTHHPILTQHFDSSDVAFAQIEKEIAALQEGIRALLGFRNTFTPTYRLPPEILTRVFSFVRYVPQVDESQAKKKLLRWIAVTHVSQHWRNVAIGSPSLWSCICSSYPKRIAEEWLQRSKDAALSFNWQGTPSLDPQLVSTSLFRTRDLALDLTLNGWKTLLPLLTPSAPLLESLIISFTNNPPPSPIPENLFSGITPRLRHLELRGCNIDINSSLFMDLTSLELRKPRHKFPTTDVLNILSKLPRLVSVVLCSVLDQSADLASPNVDIVALNSLKLLYIQGESFDRDLDLLSHLSFPTNSTVYFYSNSWKGDVVTALSDFLSVHKAVRQASSTIRISSIELQCSDSTLTLYLNLGRVEPGYVAGLLKLVLGGRWDHPSLPDTPKIATLFSYLPLTALYSFETNFSLAMGTWSRIFGALPKLKHISVVGEGADNVLSVIINDFKSKCPPGYGAELERKRRKGQVQSGGHEMVQATSASSSFTWDPIFPKLESLGLDQSEYFTHLVEDLVAVLRARKKVDKGIKKIEVMGCRDVDDDIVNGLEDIVDVDWDGWTGSDSSEDNDEEEEEEEEDNEDVFAEFEAREANMFGRLGQGLGSTGIWPRWYYN</sequence>
<gene>
    <name evidence="1" type="ORF">BDN72DRAFT_963916</name>
</gene>
<accession>A0ACD3ACI1</accession>
<proteinExistence type="predicted"/>
<organism evidence="1 2">
    <name type="scientific">Pluteus cervinus</name>
    <dbReference type="NCBI Taxonomy" id="181527"/>
    <lineage>
        <taxon>Eukaryota</taxon>
        <taxon>Fungi</taxon>
        <taxon>Dikarya</taxon>
        <taxon>Basidiomycota</taxon>
        <taxon>Agaricomycotina</taxon>
        <taxon>Agaricomycetes</taxon>
        <taxon>Agaricomycetidae</taxon>
        <taxon>Agaricales</taxon>
        <taxon>Pluteineae</taxon>
        <taxon>Pluteaceae</taxon>
        <taxon>Pluteus</taxon>
    </lineage>
</organism>
<dbReference type="EMBL" id="ML208522">
    <property type="protein sequence ID" value="TFK63445.1"/>
    <property type="molecule type" value="Genomic_DNA"/>
</dbReference>